<sequence>METEPVAAATLSLPDDALAVVLARLPARSLAASRRVCVAWRDLIDERRLLAPLLLPRSVGGLLLNYYNHRHPHLFARPSATLMGGGPPRHDSKFIDEPSKRSWVLDHCGGLVLYTNSTAALYVCNPATRRWARLPDCSAGRRKKDWCAYLAFDPATSPCYQVLVPSSTNVPVEPYGAHPMDWPSPWAWHVFSSRKGGWGYMFFVREGEPVGTFRGLRANICNPASGLWFSATYWQGTLYVQFGREHVLRMSLSGSKYRVIRSPICQDDSYIGASTYLGKSEKGMCFATVHHGHCKLRVWVLNELGDEAAWVPTHQIDLKPCVWWAKTMEAAAAHGNLGQQGVEGSWLLDDCCNFAEAAFHWPEYESEWDSDNDDVVAGAPSPSDEELPLWTDWKKETRGVVYRILGFHPYKDVVFLYASYVGLAYHLNSSKVQHLGNLRPHESCIGPDRSFVYTPCMIGDL</sequence>
<dbReference type="EMBL" id="RWGY01000013">
    <property type="protein sequence ID" value="TVU24548.1"/>
    <property type="molecule type" value="Genomic_DNA"/>
</dbReference>
<keyword evidence="3" id="KW-1185">Reference proteome</keyword>
<dbReference type="Pfam" id="PF00646">
    <property type="entry name" value="F-box"/>
    <property type="match status" value="1"/>
</dbReference>
<gene>
    <name evidence="2" type="ORF">EJB05_26992</name>
</gene>
<dbReference type="AlphaFoldDB" id="A0A5J9UMI4"/>
<evidence type="ECO:0000313" key="2">
    <source>
        <dbReference type="EMBL" id="TVU24548.1"/>
    </source>
</evidence>
<dbReference type="PANTHER" id="PTHR34591">
    <property type="entry name" value="OS03G0653100 PROTEIN-RELATED"/>
    <property type="match status" value="1"/>
</dbReference>
<accession>A0A5J9UMI4</accession>
<dbReference type="Proteomes" id="UP000324897">
    <property type="component" value="Chromosome 2"/>
</dbReference>
<protein>
    <recommendedName>
        <fullName evidence="1">F-box domain-containing protein</fullName>
    </recommendedName>
</protein>
<name>A0A5J9UMI4_9POAL</name>
<dbReference type="Gene3D" id="1.20.1280.50">
    <property type="match status" value="1"/>
</dbReference>
<dbReference type="Gramene" id="TVU24548">
    <property type="protein sequence ID" value="TVU24548"/>
    <property type="gene ID" value="EJB05_26992"/>
</dbReference>
<proteinExistence type="predicted"/>
<feature type="domain" description="F-box" evidence="1">
    <location>
        <begin position="7"/>
        <end position="53"/>
    </location>
</feature>
<comment type="caution">
    <text evidence="2">The sequence shown here is derived from an EMBL/GenBank/DDBJ whole genome shotgun (WGS) entry which is preliminary data.</text>
</comment>
<dbReference type="PROSITE" id="PS50181">
    <property type="entry name" value="FBOX"/>
    <property type="match status" value="1"/>
</dbReference>
<dbReference type="PANTHER" id="PTHR34591:SF21">
    <property type="entry name" value="F-BOX DOMAIN CONTAINING PROTEIN, EXPRESSED"/>
    <property type="match status" value="1"/>
</dbReference>
<dbReference type="SUPFAM" id="SSF81383">
    <property type="entry name" value="F-box domain"/>
    <property type="match status" value="1"/>
</dbReference>
<dbReference type="InterPro" id="IPR036047">
    <property type="entry name" value="F-box-like_dom_sf"/>
</dbReference>
<feature type="non-terminal residue" evidence="2">
    <location>
        <position position="1"/>
    </location>
</feature>
<dbReference type="InterPro" id="IPR001810">
    <property type="entry name" value="F-box_dom"/>
</dbReference>
<evidence type="ECO:0000313" key="3">
    <source>
        <dbReference type="Proteomes" id="UP000324897"/>
    </source>
</evidence>
<evidence type="ECO:0000259" key="1">
    <source>
        <dbReference type="PROSITE" id="PS50181"/>
    </source>
</evidence>
<organism evidence="2 3">
    <name type="scientific">Eragrostis curvula</name>
    <name type="common">weeping love grass</name>
    <dbReference type="NCBI Taxonomy" id="38414"/>
    <lineage>
        <taxon>Eukaryota</taxon>
        <taxon>Viridiplantae</taxon>
        <taxon>Streptophyta</taxon>
        <taxon>Embryophyta</taxon>
        <taxon>Tracheophyta</taxon>
        <taxon>Spermatophyta</taxon>
        <taxon>Magnoliopsida</taxon>
        <taxon>Liliopsida</taxon>
        <taxon>Poales</taxon>
        <taxon>Poaceae</taxon>
        <taxon>PACMAD clade</taxon>
        <taxon>Chloridoideae</taxon>
        <taxon>Eragrostideae</taxon>
        <taxon>Eragrostidinae</taxon>
        <taxon>Eragrostis</taxon>
    </lineage>
</organism>
<reference evidence="2 3" key="1">
    <citation type="journal article" date="2019" name="Sci. Rep.">
        <title>A high-quality genome of Eragrostis curvula grass provides insights into Poaceae evolution and supports new strategies to enhance forage quality.</title>
        <authorList>
            <person name="Carballo J."/>
            <person name="Santos B.A.C.M."/>
            <person name="Zappacosta D."/>
            <person name="Garbus I."/>
            <person name="Selva J.P."/>
            <person name="Gallo C.A."/>
            <person name="Diaz A."/>
            <person name="Albertini E."/>
            <person name="Caccamo M."/>
            <person name="Echenique V."/>
        </authorList>
    </citation>
    <scope>NUCLEOTIDE SEQUENCE [LARGE SCALE GENOMIC DNA]</scope>
    <source>
        <strain evidence="3">cv. Victoria</strain>
        <tissue evidence="2">Leaf</tissue>
    </source>
</reference>
<dbReference type="SMART" id="SM00256">
    <property type="entry name" value="FBOX"/>
    <property type="match status" value="1"/>
</dbReference>